<sequence length="63" mass="7411">MCYIHFHHQTPRKCSRINQPLASYIPQELSSVTKFSTNTRQTFSPDHLLKVELANQKYTCNEE</sequence>
<dbReference type="AlphaFoldDB" id="A0A2P2N6J2"/>
<dbReference type="EMBL" id="GGEC01057640">
    <property type="protein sequence ID" value="MBX38124.1"/>
    <property type="molecule type" value="Transcribed_RNA"/>
</dbReference>
<accession>A0A2P2N6J2</accession>
<name>A0A2P2N6J2_RHIMU</name>
<reference evidence="1" key="1">
    <citation type="submission" date="2018-02" db="EMBL/GenBank/DDBJ databases">
        <title>Rhizophora mucronata_Transcriptome.</title>
        <authorList>
            <person name="Meera S.P."/>
            <person name="Sreeshan A."/>
            <person name="Augustine A."/>
        </authorList>
    </citation>
    <scope>NUCLEOTIDE SEQUENCE</scope>
    <source>
        <tissue evidence="1">Leaf</tissue>
    </source>
</reference>
<organism evidence="1">
    <name type="scientific">Rhizophora mucronata</name>
    <name type="common">Asiatic mangrove</name>
    <dbReference type="NCBI Taxonomy" id="61149"/>
    <lineage>
        <taxon>Eukaryota</taxon>
        <taxon>Viridiplantae</taxon>
        <taxon>Streptophyta</taxon>
        <taxon>Embryophyta</taxon>
        <taxon>Tracheophyta</taxon>
        <taxon>Spermatophyta</taxon>
        <taxon>Magnoliopsida</taxon>
        <taxon>eudicotyledons</taxon>
        <taxon>Gunneridae</taxon>
        <taxon>Pentapetalae</taxon>
        <taxon>rosids</taxon>
        <taxon>fabids</taxon>
        <taxon>Malpighiales</taxon>
        <taxon>Rhizophoraceae</taxon>
        <taxon>Rhizophora</taxon>
    </lineage>
</organism>
<proteinExistence type="predicted"/>
<protein>
    <submittedName>
        <fullName evidence="1">Uncharacterized protein</fullName>
    </submittedName>
</protein>
<evidence type="ECO:0000313" key="1">
    <source>
        <dbReference type="EMBL" id="MBX38124.1"/>
    </source>
</evidence>